<dbReference type="NCBIfam" id="TIGR00755">
    <property type="entry name" value="ksgA"/>
    <property type="match status" value="1"/>
</dbReference>
<dbReference type="InterPro" id="IPR020598">
    <property type="entry name" value="rRNA_Ade_methylase_Trfase_N"/>
</dbReference>
<comment type="similarity">
    <text evidence="7">Belongs to the class I-like SAM-binding methyltransferase superfamily. rRNA adenine N(6)-methyltransferase family. RsmA subfamily.</text>
</comment>
<dbReference type="GO" id="GO:0003723">
    <property type="term" value="F:RNA binding"/>
    <property type="evidence" value="ECO:0007669"/>
    <property type="project" value="UniProtKB-UniRule"/>
</dbReference>
<evidence type="ECO:0000313" key="11">
    <source>
        <dbReference type="Proteomes" id="UP000077066"/>
    </source>
</evidence>
<dbReference type="CDD" id="cd02440">
    <property type="entry name" value="AdoMet_MTases"/>
    <property type="match status" value="1"/>
</dbReference>
<evidence type="ECO:0000313" key="10">
    <source>
        <dbReference type="EMBL" id="KZX17449.1"/>
    </source>
</evidence>
<evidence type="ECO:0000256" key="5">
    <source>
        <dbReference type="ARBA" id="ARBA00022691"/>
    </source>
</evidence>
<dbReference type="Pfam" id="PF00398">
    <property type="entry name" value="RrnaAD"/>
    <property type="match status" value="1"/>
</dbReference>
<dbReference type="EC" id="2.1.1.-" evidence="7"/>
<sequence>MSPRINSQADIENVSLFQETKSILQDNNIKLKKKYGQNYLIDSFKRKKIINFANLNNEDTVLEIGSGIGTLSLEIAKKAKKLIAIEQDPIIYNILRKRIKDNGIDNIELINEDALNTDFPKFNKIVSNLPYQISSPITFKFLEYNFDLAILMYQKEFAKRMKVNVSTKNYSRLSAMLYFKGNVEFLDDLSPKAFFPPPKITSTVIKLTPKEKHPEMSIINNEYTKIAKALFQHKKKKVINALIDSRHEIGYSDKKELRSILNKYDLAIFNEKVIATSPEDILGLSIAIKDIIK</sequence>
<dbReference type="RefSeq" id="WP_066970525.1">
    <property type="nucleotide sequence ID" value="NZ_LWMT01000018.1"/>
</dbReference>
<dbReference type="InterPro" id="IPR001737">
    <property type="entry name" value="KsgA/Erm"/>
</dbReference>
<feature type="binding site" evidence="7 8">
    <location>
        <position position="40"/>
    </location>
    <ligand>
        <name>S-adenosyl-L-methionine</name>
        <dbReference type="ChEBI" id="CHEBI:59789"/>
    </ligand>
</feature>
<dbReference type="SUPFAM" id="SSF53335">
    <property type="entry name" value="S-adenosyl-L-methionine-dependent methyltransferases"/>
    <property type="match status" value="1"/>
</dbReference>
<evidence type="ECO:0000256" key="3">
    <source>
        <dbReference type="ARBA" id="ARBA00022603"/>
    </source>
</evidence>
<evidence type="ECO:0000256" key="7">
    <source>
        <dbReference type="HAMAP-Rule" id="MF_00607"/>
    </source>
</evidence>
<feature type="binding site" evidence="7 8">
    <location>
        <position position="65"/>
    </location>
    <ligand>
        <name>S-adenosyl-L-methionine</name>
        <dbReference type="ChEBI" id="CHEBI:59789"/>
    </ligand>
</feature>
<name>A0A166F9T5_9EURY</name>
<dbReference type="HAMAP" id="MF_00607">
    <property type="entry name" value="16SrRNA_methyltr_A"/>
    <property type="match status" value="1"/>
</dbReference>
<evidence type="ECO:0000256" key="6">
    <source>
        <dbReference type="ARBA" id="ARBA00022884"/>
    </source>
</evidence>
<dbReference type="InterPro" id="IPR020596">
    <property type="entry name" value="rRNA_Ade_Mease_Trfase_CS"/>
</dbReference>
<organism evidence="10 11">
    <name type="scientific">Methanobrevibacter filiformis</name>
    <dbReference type="NCBI Taxonomy" id="55758"/>
    <lineage>
        <taxon>Archaea</taxon>
        <taxon>Methanobacteriati</taxon>
        <taxon>Methanobacteriota</taxon>
        <taxon>Methanomada group</taxon>
        <taxon>Methanobacteria</taxon>
        <taxon>Methanobacteriales</taxon>
        <taxon>Methanobacteriaceae</taxon>
        <taxon>Methanobrevibacter</taxon>
    </lineage>
</organism>
<dbReference type="OrthoDB" id="9883at2157"/>
<protein>
    <recommendedName>
        <fullName evidence="7">Probable ribosomal RNA small subunit methyltransferase A</fullName>
        <ecNumber evidence="7">2.1.1.-</ecNumber>
    </recommendedName>
    <alternativeName>
        <fullName evidence="7">16S rRNA dimethyladenosine transferase</fullName>
    </alternativeName>
    <alternativeName>
        <fullName evidence="7">16S rRNA dimethylase</fullName>
    </alternativeName>
    <alternativeName>
        <fullName evidence="7">S-adenosylmethionine-6-N',N'-adenosyl(rRNA) dimethyltransferase</fullName>
    </alternativeName>
</protein>
<comment type="caution">
    <text evidence="10">The sequence shown here is derived from an EMBL/GenBank/DDBJ whole genome shotgun (WGS) entry which is preliminary data.</text>
</comment>
<feature type="binding site" evidence="7 8">
    <location>
        <position position="86"/>
    </location>
    <ligand>
        <name>S-adenosyl-L-methionine</name>
        <dbReference type="ChEBI" id="CHEBI:59789"/>
    </ligand>
</feature>
<keyword evidence="3 7" id="KW-0489">Methyltransferase</keyword>
<dbReference type="SMART" id="SM00650">
    <property type="entry name" value="rADc"/>
    <property type="match status" value="1"/>
</dbReference>
<evidence type="ECO:0000259" key="9">
    <source>
        <dbReference type="SMART" id="SM00650"/>
    </source>
</evidence>
<keyword evidence="11" id="KW-1185">Reference proteome</keyword>
<evidence type="ECO:0000256" key="4">
    <source>
        <dbReference type="ARBA" id="ARBA00022679"/>
    </source>
</evidence>
<feature type="binding site" evidence="7 8">
    <location>
        <position position="113"/>
    </location>
    <ligand>
        <name>S-adenosyl-L-methionine</name>
        <dbReference type="ChEBI" id="CHEBI:59789"/>
    </ligand>
</feature>
<dbReference type="InterPro" id="IPR029063">
    <property type="entry name" value="SAM-dependent_MTases_sf"/>
</dbReference>
<dbReference type="PANTHER" id="PTHR11727">
    <property type="entry name" value="DIMETHYLADENOSINE TRANSFERASE"/>
    <property type="match status" value="1"/>
</dbReference>
<accession>A0A166F9T5</accession>
<dbReference type="Gene3D" id="1.10.8.100">
    <property type="entry name" value="Ribosomal RNA adenine dimethylase-like, domain 2"/>
    <property type="match status" value="1"/>
</dbReference>
<feature type="binding site" evidence="7 8">
    <location>
        <position position="38"/>
    </location>
    <ligand>
        <name>S-adenosyl-L-methionine</name>
        <dbReference type="ChEBI" id="CHEBI:59789"/>
    </ligand>
</feature>
<keyword evidence="1 7" id="KW-0963">Cytoplasm</keyword>
<feature type="domain" description="Ribosomal RNA adenine methylase transferase N-terminal" evidence="9">
    <location>
        <begin position="45"/>
        <end position="211"/>
    </location>
</feature>
<comment type="subcellular location">
    <subcellularLocation>
        <location evidence="7">Cytoplasm</location>
    </subcellularLocation>
</comment>
<reference evidence="10 11" key="1">
    <citation type="submission" date="2016-04" db="EMBL/GenBank/DDBJ databases">
        <title>Genome sequence of Methanobrevibacter filiformis DSM 11501.</title>
        <authorList>
            <person name="Poehlein A."/>
            <person name="Seedorf H."/>
            <person name="Daniel R."/>
        </authorList>
    </citation>
    <scope>NUCLEOTIDE SEQUENCE [LARGE SCALE GENOMIC DNA]</scope>
    <source>
        <strain evidence="10 11">DSM 11501</strain>
    </source>
</reference>
<dbReference type="GO" id="GO:0000179">
    <property type="term" value="F:rRNA (adenine-N6,N6-)-dimethyltransferase activity"/>
    <property type="evidence" value="ECO:0007669"/>
    <property type="project" value="UniProtKB-UniRule"/>
</dbReference>
<dbReference type="EMBL" id="LWMT01000018">
    <property type="protein sequence ID" value="KZX17449.1"/>
    <property type="molecule type" value="Genomic_DNA"/>
</dbReference>
<dbReference type="AlphaFoldDB" id="A0A166F9T5"/>
<proteinExistence type="inferred from homology"/>
<dbReference type="STRING" id="55758.MBFIL_01600"/>
<keyword evidence="5 7" id="KW-0949">S-adenosyl-L-methionine</keyword>
<evidence type="ECO:0000256" key="1">
    <source>
        <dbReference type="ARBA" id="ARBA00022490"/>
    </source>
</evidence>
<keyword evidence="2 7" id="KW-0698">rRNA processing</keyword>
<dbReference type="PROSITE" id="PS01131">
    <property type="entry name" value="RRNA_A_DIMETH"/>
    <property type="match status" value="1"/>
</dbReference>
<dbReference type="InterPro" id="IPR023165">
    <property type="entry name" value="rRNA_Ade_diMease-like_C"/>
</dbReference>
<dbReference type="PANTHER" id="PTHR11727:SF7">
    <property type="entry name" value="DIMETHYLADENOSINE TRANSFERASE-RELATED"/>
    <property type="match status" value="1"/>
</dbReference>
<dbReference type="InterPro" id="IPR011530">
    <property type="entry name" value="rRNA_adenine_dimethylase"/>
</dbReference>
<dbReference type="GO" id="GO:0005737">
    <property type="term" value="C:cytoplasm"/>
    <property type="evidence" value="ECO:0007669"/>
    <property type="project" value="UniProtKB-SubCell"/>
</dbReference>
<keyword evidence="6 7" id="KW-0694">RNA-binding</keyword>
<evidence type="ECO:0000256" key="8">
    <source>
        <dbReference type="PROSITE-ProRule" id="PRU01026"/>
    </source>
</evidence>
<feature type="binding site" evidence="7 8">
    <location>
        <position position="128"/>
    </location>
    <ligand>
        <name>S-adenosyl-L-methionine</name>
        <dbReference type="ChEBI" id="CHEBI:59789"/>
    </ligand>
</feature>
<keyword evidence="4 7" id="KW-0808">Transferase</keyword>
<comment type="function">
    <text evidence="7">Specifically dimethylates two adjacent adenosines in the loop of a conserved hairpin near the 3'-end of 16S rRNA in the 30S particle. May play a critical role in biogenesis of 30S subunits.</text>
</comment>
<dbReference type="PROSITE" id="PS51689">
    <property type="entry name" value="SAM_RNA_A_N6_MT"/>
    <property type="match status" value="1"/>
</dbReference>
<dbReference type="PATRIC" id="fig|55758.3.peg.179"/>
<evidence type="ECO:0000256" key="2">
    <source>
        <dbReference type="ARBA" id="ARBA00022552"/>
    </source>
</evidence>
<dbReference type="Gene3D" id="3.40.50.150">
    <property type="entry name" value="Vaccinia Virus protein VP39"/>
    <property type="match status" value="1"/>
</dbReference>
<dbReference type="Proteomes" id="UP000077066">
    <property type="component" value="Unassembled WGS sequence"/>
</dbReference>
<gene>
    <name evidence="7 10" type="primary">rsmA</name>
    <name evidence="7" type="synonym">ksgA</name>
    <name evidence="10" type="ORF">MBFIL_01600</name>
</gene>